<evidence type="ECO:0000313" key="3">
    <source>
        <dbReference type="Proteomes" id="UP001500427"/>
    </source>
</evidence>
<reference evidence="3" key="1">
    <citation type="journal article" date="2019" name="Int. J. Syst. Evol. Microbiol.">
        <title>The Global Catalogue of Microorganisms (GCM) 10K type strain sequencing project: providing services to taxonomists for standard genome sequencing and annotation.</title>
        <authorList>
            <consortium name="The Broad Institute Genomics Platform"/>
            <consortium name="The Broad Institute Genome Sequencing Center for Infectious Disease"/>
            <person name="Wu L."/>
            <person name="Ma J."/>
        </authorList>
    </citation>
    <scope>NUCLEOTIDE SEQUENCE [LARGE SCALE GENOMIC DNA]</scope>
    <source>
        <strain evidence="3">JCM 17687</strain>
    </source>
</reference>
<keyword evidence="1" id="KW-1133">Transmembrane helix</keyword>
<proteinExistence type="predicted"/>
<comment type="caution">
    <text evidence="2">The sequence shown here is derived from an EMBL/GenBank/DDBJ whole genome shotgun (WGS) entry which is preliminary data.</text>
</comment>
<dbReference type="RefSeq" id="WP_345506894.1">
    <property type="nucleotide sequence ID" value="NZ_BAABIW010000010.1"/>
</dbReference>
<protein>
    <submittedName>
        <fullName evidence="2">Uncharacterized protein</fullName>
    </submittedName>
</protein>
<sequence length="78" mass="9086">MRERMRTWSRRRRVTFVLRLALASFLIRHAVLRLTDSPAVHLTVSTVLVVVLGWVTAAFFRVLLAESAEEAERNPRPW</sequence>
<evidence type="ECO:0000256" key="1">
    <source>
        <dbReference type="SAM" id="Phobius"/>
    </source>
</evidence>
<accession>A0ABP9J8I3</accession>
<evidence type="ECO:0000313" key="2">
    <source>
        <dbReference type="EMBL" id="GAA5023928.1"/>
    </source>
</evidence>
<gene>
    <name evidence="2" type="ORF">GCM10023258_15620</name>
</gene>
<organism evidence="2 3">
    <name type="scientific">Terrabacter aeriphilus</name>
    <dbReference type="NCBI Taxonomy" id="515662"/>
    <lineage>
        <taxon>Bacteria</taxon>
        <taxon>Bacillati</taxon>
        <taxon>Actinomycetota</taxon>
        <taxon>Actinomycetes</taxon>
        <taxon>Micrococcales</taxon>
        <taxon>Intrasporangiaceae</taxon>
        <taxon>Terrabacter</taxon>
    </lineage>
</organism>
<dbReference type="Proteomes" id="UP001500427">
    <property type="component" value="Unassembled WGS sequence"/>
</dbReference>
<name>A0ABP9J8I3_9MICO</name>
<keyword evidence="3" id="KW-1185">Reference proteome</keyword>
<keyword evidence="1" id="KW-0472">Membrane</keyword>
<dbReference type="EMBL" id="BAABIW010000010">
    <property type="protein sequence ID" value="GAA5023928.1"/>
    <property type="molecule type" value="Genomic_DNA"/>
</dbReference>
<keyword evidence="1" id="KW-0812">Transmembrane</keyword>
<feature type="transmembrane region" description="Helical" evidence="1">
    <location>
        <begin position="40"/>
        <end position="64"/>
    </location>
</feature>